<dbReference type="InterPro" id="IPR011042">
    <property type="entry name" value="6-blade_b-propeller_TolB-like"/>
</dbReference>
<dbReference type="InterPro" id="IPR032466">
    <property type="entry name" value="Metal_Hydrolase"/>
</dbReference>
<dbReference type="PANTHER" id="PTHR43135:SF3">
    <property type="entry name" value="ALPHA-D-RIBOSE 1-METHYLPHOSPHONATE 5-TRIPHOSPHATE DIPHOSPHATASE"/>
    <property type="match status" value="1"/>
</dbReference>
<dbReference type="Gene3D" id="2.30.40.10">
    <property type="entry name" value="Urease, subunit C, domain 1"/>
    <property type="match status" value="1"/>
</dbReference>
<dbReference type="InterPro" id="IPR011659">
    <property type="entry name" value="WD40"/>
</dbReference>
<dbReference type="EMBL" id="PVTF01000017">
    <property type="protein sequence ID" value="PRY34368.1"/>
    <property type="molecule type" value="Genomic_DNA"/>
</dbReference>
<evidence type="ECO:0000313" key="3">
    <source>
        <dbReference type="Proteomes" id="UP000239494"/>
    </source>
</evidence>
<dbReference type="Gene3D" id="2.140.10.30">
    <property type="entry name" value="Dipeptidylpeptidase IV, N-terminal domain"/>
    <property type="match status" value="1"/>
</dbReference>
<feature type="domain" description="Amidohydrolase-related" evidence="1">
    <location>
        <begin position="651"/>
        <end position="990"/>
    </location>
</feature>
<dbReference type="Gene3D" id="1.20.58.520">
    <property type="entry name" value="Amidohydrolase"/>
    <property type="match status" value="1"/>
</dbReference>
<dbReference type="RefSeq" id="WP_106195262.1">
    <property type="nucleotide sequence ID" value="NZ_PVTF01000017.1"/>
</dbReference>
<dbReference type="InterPro" id="IPR051781">
    <property type="entry name" value="Metallo-dep_Hydrolase"/>
</dbReference>
<dbReference type="Gene3D" id="2.120.10.30">
    <property type="entry name" value="TolB, C-terminal domain"/>
    <property type="match status" value="2"/>
</dbReference>
<protein>
    <submittedName>
        <fullName evidence="2">Imidazolonepropionase-like amidohydrolase</fullName>
    </submittedName>
</protein>
<gene>
    <name evidence="2" type="ORF">CLV43_117142</name>
</gene>
<dbReference type="InterPro" id="IPR006680">
    <property type="entry name" value="Amidohydro-rel"/>
</dbReference>
<dbReference type="Gene3D" id="3.40.50.10910">
    <property type="entry name" value="Amidohydrolase"/>
    <property type="match status" value="1"/>
</dbReference>
<dbReference type="AlphaFoldDB" id="A0A2T0SLT7"/>
<name>A0A2T0SLT7_9PSEU</name>
<dbReference type="Proteomes" id="UP000239494">
    <property type="component" value="Unassembled WGS sequence"/>
</dbReference>
<dbReference type="InterPro" id="IPR011059">
    <property type="entry name" value="Metal-dep_hydrolase_composite"/>
</dbReference>
<evidence type="ECO:0000259" key="1">
    <source>
        <dbReference type="Pfam" id="PF01979"/>
    </source>
</evidence>
<dbReference type="InterPro" id="IPR006311">
    <property type="entry name" value="TAT_signal"/>
</dbReference>
<dbReference type="Pfam" id="PF01979">
    <property type="entry name" value="Amidohydro_1"/>
    <property type="match status" value="1"/>
</dbReference>
<keyword evidence="2" id="KW-0378">Hydrolase</keyword>
<organism evidence="2 3">
    <name type="scientific">Umezawaea tangerina</name>
    <dbReference type="NCBI Taxonomy" id="84725"/>
    <lineage>
        <taxon>Bacteria</taxon>
        <taxon>Bacillati</taxon>
        <taxon>Actinomycetota</taxon>
        <taxon>Actinomycetes</taxon>
        <taxon>Pseudonocardiales</taxon>
        <taxon>Pseudonocardiaceae</taxon>
        <taxon>Umezawaea</taxon>
    </lineage>
</organism>
<accession>A0A2T0SLT7</accession>
<sequence>MDSDHSNLTRRGLLRGAAVLGGAAFVGVPDATSTPASASASAVEEAGGHRFTAREGTGIAPALSPDGKLVAIDLYTAIWVLPSGGGRARRLTDVEQDATRPHFSPDSKTVVFQSYRDGNFHLWTIGVDGRGLRQLTTGLNDHREPRFSPDGTKLVFTSDVGGSYNLWLHDLATGRQTQLTSTDSDEGEPNWSPDGTRVVCTVDGTAIDAVDLAGGRQRLVEPVADTRLLGPGFAADGRLSYTRLRGAKTDLVVDGRVVTRDEDLFCFPVEWVSASTVLYTADGGLRTRDLTTGAKSAVPFDATVEYRPHENRRAKRDVSSRAEHAVKGIAGPVLSPDAKTVAFRALNALWLLPVGGRPRKVVDDGYFNSDPDWHPDGTALVYASDRGGTAALWRHDVASGADTRLTALAGAQVTPRWAPDGNRIAYQDADGATWVYDVAAATTRQVLPALFQPGRPTWSADGRTLALAAVKPFSKRFREGTSQVLLVGLDDGSVRYVEPMPYRSLSTRGDDGPVWSPDGRWIAFVVESVVWVVPVDARGTFTGEPRQLTREASDAPSWSGDSKSLLYLNNGRLKLIGLDGGRARTVELPLTWTRSRPRGRTVIRAGALWDGKSGSLRRDVDVVVEGDRIAAVHDRREWAAGTTVVDASGLTLMPGLIDAHNHWHLRGRQWGARQGRLWLSYGITTTRSPGDPAYQMLETREALDSGALLGPRYLATGEAVDGSRVYYNFMRPTTSEAQLALELSRAVELDYDLIKTYVRLPVASQRKVVEMAHRKGMPLSSHYLYPAVAVGMDGMEHTGATNRLGYSHTTSRLGRTYRETTGLFAASGMSVTPTLFNSAILYREDRSLFEDPRTKALLPPWEYAKLAAKVADAGRETPTNEQVAAALQGNVAMLLAVHRGGGFVISGTDSPLDDVALSLHQNLRAMVRYGFTPLEALTTATRNPARWLGLGERLGTVEAGRLADLIAVEGDPLRDIRAVAAVRVVVVNGVVHRVEELAGGFGGGVKAAGVGGVTGVTGVAYGSADPGLFWWHGESESDVHYCH</sequence>
<proteinExistence type="predicted"/>
<dbReference type="PANTHER" id="PTHR43135">
    <property type="entry name" value="ALPHA-D-RIBOSE 1-METHYLPHOSPHONATE 5-TRIPHOSPHATE DIPHOSPHATASE"/>
    <property type="match status" value="1"/>
</dbReference>
<dbReference type="Pfam" id="PF07676">
    <property type="entry name" value="PD40"/>
    <property type="match status" value="6"/>
</dbReference>
<dbReference type="PROSITE" id="PS51318">
    <property type="entry name" value="TAT"/>
    <property type="match status" value="1"/>
</dbReference>
<dbReference type="Gene3D" id="3.30.110.90">
    <property type="entry name" value="Amidohydrolase"/>
    <property type="match status" value="1"/>
</dbReference>
<reference evidence="2 3" key="1">
    <citation type="submission" date="2018-03" db="EMBL/GenBank/DDBJ databases">
        <title>Genomic Encyclopedia of Archaeal and Bacterial Type Strains, Phase II (KMG-II): from individual species to whole genera.</title>
        <authorList>
            <person name="Goeker M."/>
        </authorList>
    </citation>
    <scope>NUCLEOTIDE SEQUENCE [LARGE SCALE GENOMIC DNA]</scope>
    <source>
        <strain evidence="2 3">DSM 44720</strain>
    </source>
</reference>
<evidence type="ECO:0000313" key="2">
    <source>
        <dbReference type="EMBL" id="PRY34368.1"/>
    </source>
</evidence>
<comment type="caution">
    <text evidence="2">The sequence shown here is derived from an EMBL/GenBank/DDBJ whole genome shotgun (WGS) entry which is preliminary data.</text>
</comment>
<dbReference type="GO" id="GO:0016810">
    <property type="term" value="F:hydrolase activity, acting on carbon-nitrogen (but not peptide) bonds"/>
    <property type="evidence" value="ECO:0007669"/>
    <property type="project" value="InterPro"/>
</dbReference>
<dbReference type="OrthoDB" id="9808778at2"/>
<keyword evidence="3" id="KW-1185">Reference proteome</keyword>
<dbReference type="SUPFAM" id="SSF51556">
    <property type="entry name" value="Metallo-dependent hydrolases"/>
    <property type="match status" value="1"/>
</dbReference>
<dbReference type="SUPFAM" id="SSF51338">
    <property type="entry name" value="Composite domain of metallo-dependent hydrolases"/>
    <property type="match status" value="1"/>
</dbReference>
<dbReference type="SUPFAM" id="SSF69304">
    <property type="entry name" value="Tricorn protease N-terminal domain"/>
    <property type="match status" value="2"/>
</dbReference>